<keyword evidence="1" id="KW-1133">Transmembrane helix</keyword>
<organism evidence="2 3">
    <name type="scientific">Hymenobacter gelipurpurascens</name>
    <dbReference type="NCBI Taxonomy" id="89968"/>
    <lineage>
        <taxon>Bacteria</taxon>
        <taxon>Pseudomonadati</taxon>
        <taxon>Bacteroidota</taxon>
        <taxon>Cytophagia</taxon>
        <taxon>Cytophagales</taxon>
        <taxon>Hymenobacteraceae</taxon>
        <taxon>Hymenobacter</taxon>
    </lineage>
</organism>
<feature type="transmembrane region" description="Helical" evidence="1">
    <location>
        <begin position="252"/>
        <end position="274"/>
    </location>
</feature>
<feature type="transmembrane region" description="Helical" evidence="1">
    <location>
        <begin position="378"/>
        <end position="401"/>
    </location>
</feature>
<sequence length="456" mass="51305">MELKDLILTPLYLGIFYGIAFAVRKRFTNALTKKYFIPALSVKFLGAISLGLIYQFYYGGGDTFNYYMHVKIIYQAFIESPTAGIKLIFAKAEYDPDTVKYSAQMYWYNAATEYFVARVGGFCALLCFGTYTIVGLFFAVISFSGMWAMFLTFMRVYPLAYKKLAIAVFFLPSVFFWGSGLMKDSLCMGALGWTFYGFYHFLIVRKNMPTALIMGSIGIYVLISVKIYILLSFMPPALLWVFNENNQRIKSAALRVLLKPLFLIMGLGAGFLGATNLAAGDEKYDVEKIGERTKINQEYLTKYAANGSAYNIGTFDGSPSSIVTVAPQAIVVALYRPFLFEVRNPVMLLSGLEATLFIYLTITLFYRTGFFKSLQLIAARPILTFCFLFSLIFAIAVGVNSGNFGTLVRYKIPLMPFYLSALYIMQSMAQPQRKTKPALRPQLNNARKLGRLATTE</sequence>
<dbReference type="EMBL" id="FYEW01000001">
    <property type="protein sequence ID" value="SNC67695.1"/>
    <property type="molecule type" value="Genomic_DNA"/>
</dbReference>
<feature type="transmembrane region" description="Helical" evidence="1">
    <location>
        <begin position="35"/>
        <end position="57"/>
    </location>
</feature>
<feature type="transmembrane region" description="Helical" evidence="1">
    <location>
        <begin position="6"/>
        <end position="23"/>
    </location>
</feature>
<dbReference type="Proteomes" id="UP000198131">
    <property type="component" value="Unassembled WGS sequence"/>
</dbReference>
<feature type="transmembrane region" description="Helical" evidence="1">
    <location>
        <begin position="346"/>
        <end position="366"/>
    </location>
</feature>
<dbReference type="AlphaFoldDB" id="A0A212TNX6"/>
<feature type="transmembrane region" description="Helical" evidence="1">
    <location>
        <begin position="210"/>
        <end position="231"/>
    </location>
</feature>
<reference evidence="3" key="1">
    <citation type="submission" date="2017-06" db="EMBL/GenBank/DDBJ databases">
        <authorList>
            <person name="Varghese N."/>
            <person name="Submissions S."/>
        </authorList>
    </citation>
    <scope>NUCLEOTIDE SEQUENCE [LARGE SCALE GENOMIC DNA]</scope>
    <source>
        <strain evidence="3">DSM 11116</strain>
    </source>
</reference>
<accession>A0A212TNX6</accession>
<gene>
    <name evidence="2" type="ORF">SAMN06265337_2039</name>
</gene>
<protein>
    <recommendedName>
        <fullName evidence="4">Dolichyl-phosphate-mannose-protein mannosyltransferase</fullName>
    </recommendedName>
</protein>
<evidence type="ECO:0008006" key="4">
    <source>
        <dbReference type="Google" id="ProtNLM"/>
    </source>
</evidence>
<keyword evidence="1" id="KW-0812">Transmembrane</keyword>
<evidence type="ECO:0000313" key="3">
    <source>
        <dbReference type="Proteomes" id="UP000198131"/>
    </source>
</evidence>
<evidence type="ECO:0000313" key="2">
    <source>
        <dbReference type="EMBL" id="SNC67695.1"/>
    </source>
</evidence>
<keyword evidence="3" id="KW-1185">Reference proteome</keyword>
<dbReference type="OrthoDB" id="3862418at2"/>
<feature type="transmembrane region" description="Helical" evidence="1">
    <location>
        <begin position="407"/>
        <end position="425"/>
    </location>
</feature>
<keyword evidence="1" id="KW-0472">Membrane</keyword>
<dbReference type="RefSeq" id="WP_088843285.1">
    <property type="nucleotide sequence ID" value="NZ_FYEW01000001.1"/>
</dbReference>
<evidence type="ECO:0000256" key="1">
    <source>
        <dbReference type="SAM" id="Phobius"/>
    </source>
</evidence>
<name>A0A212TNX6_9BACT</name>
<feature type="transmembrane region" description="Helical" evidence="1">
    <location>
        <begin position="185"/>
        <end position="204"/>
    </location>
</feature>
<proteinExistence type="predicted"/>
<feature type="transmembrane region" description="Helical" evidence="1">
    <location>
        <begin position="160"/>
        <end position="178"/>
    </location>
</feature>